<reference evidence="3" key="1">
    <citation type="journal article" date="2019" name="Int. J. Syst. Evol. Microbiol.">
        <title>The Global Catalogue of Microorganisms (GCM) 10K type strain sequencing project: providing services to taxonomists for standard genome sequencing and annotation.</title>
        <authorList>
            <consortium name="The Broad Institute Genomics Platform"/>
            <consortium name="The Broad Institute Genome Sequencing Center for Infectious Disease"/>
            <person name="Wu L."/>
            <person name="Ma J."/>
        </authorList>
    </citation>
    <scope>NUCLEOTIDE SEQUENCE [LARGE SCALE GENOMIC DNA]</scope>
    <source>
        <strain evidence="3">ZS-22-S1</strain>
    </source>
</reference>
<feature type="domain" description="Thiamine pyrophosphate enzyme TPP-binding" evidence="1">
    <location>
        <begin position="1"/>
        <end position="33"/>
    </location>
</feature>
<dbReference type="Pfam" id="PF02775">
    <property type="entry name" value="TPP_enzyme_C"/>
    <property type="match status" value="1"/>
</dbReference>
<accession>A0ABV9S476</accession>
<organism evidence="2 3">
    <name type="scientific">Actinophytocola glycyrrhizae</name>
    <dbReference type="NCBI Taxonomy" id="2044873"/>
    <lineage>
        <taxon>Bacteria</taxon>
        <taxon>Bacillati</taxon>
        <taxon>Actinomycetota</taxon>
        <taxon>Actinomycetes</taxon>
        <taxon>Pseudonocardiales</taxon>
        <taxon>Pseudonocardiaceae</taxon>
    </lineage>
</organism>
<keyword evidence="3" id="KW-1185">Reference proteome</keyword>
<dbReference type="EMBL" id="JBHSIS010000007">
    <property type="protein sequence ID" value="MFC4855340.1"/>
    <property type="molecule type" value="Genomic_DNA"/>
</dbReference>
<evidence type="ECO:0000313" key="2">
    <source>
        <dbReference type="EMBL" id="MFC4855340.1"/>
    </source>
</evidence>
<sequence length="40" mass="4343">MGDGGFLMGVAELETVVRLGIPMVVVVYEGGSWWLAEAFR</sequence>
<gene>
    <name evidence="2" type="ORF">ACFPCV_17665</name>
</gene>
<dbReference type="RefSeq" id="WP_378057463.1">
    <property type="nucleotide sequence ID" value="NZ_JBHSIS010000007.1"/>
</dbReference>
<dbReference type="Proteomes" id="UP001595859">
    <property type="component" value="Unassembled WGS sequence"/>
</dbReference>
<comment type="caution">
    <text evidence="2">The sequence shown here is derived from an EMBL/GenBank/DDBJ whole genome shotgun (WGS) entry which is preliminary data.</text>
</comment>
<dbReference type="InterPro" id="IPR011766">
    <property type="entry name" value="TPP_enzyme_TPP-bd"/>
</dbReference>
<evidence type="ECO:0000259" key="1">
    <source>
        <dbReference type="Pfam" id="PF02775"/>
    </source>
</evidence>
<dbReference type="InterPro" id="IPR029061">
    <property type="entry name" value="THDP-binding"/>
</dbReference>
<proteinExistence type="predicted"/>
<name>A0ABV9S476_9PSEU</name>
<dbReference type="SUPFAM" id="SSF52518">
    <property type="entry name" value="Thiamin diphosphate-binding fold (THDP-binding)"/>
    <property type="match status" value="1"/>
</dbReference>
<dbReference type="Gene3D" id="3.40.50.970">
    <property type="match status" value="1"/>
</dbReference>
<evidence type="ECO:0000313" key="3">
    <source>
        <dbReference type="Proteomes" id="UP001595859"/>
    </source>
</evidence>
<protein>
    <submittedName>
        <fullName evidence="2">Thiamine pyrophosphate-dependent enzyme</fullName>
    </submittedName>
</protein>